<organism evidence="8 9">
    <name type="scientific">Flagellimonas olearia</name>
    <dbReference type="NCBI Taxonomy" id="552546"/>
    <lineage>
        <taxon>Bacteria</taxon>
        <taxon>Pseudomonadati</taxon>
        <taxon>Bacteroidota</taxon>
        <taxon>Flavobacteriia</taxon>
        <taxon>Flavobacteriales</taxon>
        <taxon>Flavobacteriaceae</taxon>
        <taxon>Flagellimonas</taxon>
    </lineage>
</organism>
<evidence type="ECO:0000313" key="8">
    <source>
        <dbReference type="EMBL" id="RYC50429.1"/>
    </source>
</evidence>
<dbReference type="SUPFAM" id="SSF48452">
    <property type="entry name" value="TPR-like"/>
    <property type="match status" value="1"/>
</dbReference>
<dbReference type="InterPro" id="IPR012944">
    <property type="entry name" value="SusD_RagB_dom"/>
</dbReference>
<keyword evidence="9" id="KW-1185">Reference proteome</keyword>
<keyword evidence="5" id="KW-0998">Cell outer membrane</keyword>
<dbReference type="Proteomes" id="UP000290261">
    <property type="component" value="Unassembled WGS sequence"/>
</dbReference>
<name>A0A444VI41_9FLAO</name>
<sequence length="479" mass="54544">MKTKEINIKKSILQREHLKKCVHSIKYKVLLLAILGINACTDFVEIDPPKNTLVAETVFEDSETVESALANVYVKMRDDGMVSGNFGLGLLMGSYSDELDYYNSFVEYSRIYNHGVINSSSTALEWWTHAYNIIYAVNDIIIGLDQTQSLSTAEINEYKGQALFVRAFIHSLLVGMYGDVPYITTTDYLKNNTVGRMSEAEVYAHVIDDLIDAIDLLGEDYVVSERVIPNRWVAKALLARIYLYTENWGLAETTASQVLDGFELEPDVANVFLKESSEAIWQFKPDDYPDNNANEASWLIIRMIPGNYYAVTDELLSSFEEGDQRLEHWISSFTSESDEEITLYYAHKYKEAFYTTELSLEYTIVFRLAEQYLIRAEARAQLENISGAQQDLNVIRNRAGLANTTAAGKADLLDAILQERRVELFTEQGHRWFDLKRMGKASEVLAPIKTNWKDTDVLFPIPLNEIELNPNLEPQNPGY</sequence>
<evidence type="ECO:0000259" key="7">
    <source>
        <dbReference type="Pfam" id="PF14322"/>
    </source>
</evidence>
<protein>
    <recommendedName>
        <fullName evidence="10">RagB/SusD family nutrient uptake outer membrane protein</fullName>
    </recommendedName>
</protein>
<gene>
    <name evidence="8" type="ORF">DN53_05795</name>
</gene>
<evidence type="ECO:0000256" key="2">
    <source>
        <dbReference type="ARBA" id="ARBA00006275"/>
    </source>
</evidence>
<feature type="domain" description="SusD-like N-terminal" evidence="7">
    <location>
        <begin position="64"/>
        <end position="243"/>
    </location>
</feature>
<dbReference type="EMBL" id="JJMP01000010">
    <property type="protein sequence ID" value="RYC50429.1"/>
    <property type="molecule type" value="Genomic_DNA"/>
</dbReference>
<dbReference type="GO" id="GO:0009279">
    <property type="term" value="C:cell outer membrane"/>
    <property type="evidence" value="ECO:0007669"/>
    <property type="project" value="UniProtKB-SubCell"/>
</dbReference>
<evidence type="ECO:0000259" key="6">
    <source>
        <dbReference type="Pfam" id="PF07980"/>
    </source>
</evidence>
<dbReference type="Pfam" id="PF14322">
    <property type="entry name" value="SusD-like_3"/>
    <property type="match status" value="1"/>
</dbReference>
<reference evidence="8 9" key="1">
    <citation type="submission" date="2014-04" db="EMBL/GenBank/DDBJ databases">
        <title>Whole genome of Muricauda olearia.</title>
        <authorList>
            <person name="Zhang X.-H."/>
            <person name="Tang K."/>
        </authorList>
    </citation>
    <scope>NUCLEOTIDE SEQUENCE [LARGE SCALE GENOMIC DNA]</scope>
    <source>
        <strain evidence="8 9">Th120</strain>
    </source>
</reference>
<evidence type="ECO:0000256" key="1">
    <source>
        <dbReference type="ARBA" id="ARBA00004442"/>
    </source>
</evidence>
<dbReference type="Pfam" id="PF07980">
    <property type="entry name" value="SusD_RagB"/>
    <property type="match status" value="1"/>
</dbReference>
<evidence type="ECO:0008006" key="10">
    <source>
        <dbReference type="Google" id="ProtNLM"/>
    </source>
</evidence>
<evidence type="ECO:0000256" key="4">
    <source>
        <dbReference type="ARBA" id="ARBA00023136"/>
    </source>
</evidence>
<evidence type="ECO:0000256" key="5">
    <source>
        <dbReference type="ARBA" id="ARBA00023237"/>
    </source>
</evidence>
<keyword evidence="3" id="KW-0732">Signal</keyword>
<feature type="domain" description="RagB/SusD" evidence="6">
    <location>
        <begin position="335"/>
        <end position="479"/>
    </location>
</feature>
<dbReference type="RefSeq" id="WP_129656009.1">
    <property type="nucleotide sequence ID" value="NZ_ML142914.1"/>
</dbReference>
<dbReference type="InterPro" id="IPR033985">
    <property type="entry name" value="SusD-like_N"/>
</dbReference>
<proteinExistence type="inferred from homology"/>
<comment type="similarity">
    <text evidence="2">Belongs to the SusD family.</text>
</comment>
<evidence type="ECO:0000313" key="9">
    <source>
        <dbReference type="Proteomes" id="UP000290261"/>
    </source>
</evidence>
<dbReference type="Gene3D" id="1.25.40.390">
    <property type="match status" value="1"/>
</dbReference>
<evidence type="ECO:0000256" key="3">
    <source>
        <dbReference type="ARBA" id="ARBA00022729"/>
    </source>
</evidence>
<comment type="caution">
    <text evidence="8">The sequence shown here is derived from an EMBL/GenBank/DDBJ whole genome shotgun (WGS) entry which is preliminary data.</text>
</comment>
<keyword evidence="4" id="KW-0472">Membrane</keyword>
<accession>A0A444VI41</accession>
<dbReference type="AlphaFoldDB" id="A0A444VI41"/>
<dbReference type="CDD" id="cd08977">
    <property type="entry name" value="SusD"/>
    <property type="match status" value="1"/>
</dbReference>
<dbReference type="InterPro" id="IPR011990">
    <property type="entry name" value="TPR-like_helical_dom_sf"/>
</dbReference>
<comment type="subcellular location">
    <subcellularLocation>
        <location evidence="1">Cell outer membrane</location>
    </subcellularLocation>
</comment>